<dbReference type="InterPro" id="IPR011701">
    <property type="entry name" value="MFS"/>
</dbReference>
<comment type="subcellular location">
    <subcellularLocation>
        <location evidence="1">Membrane</location>
        <topology evidence="1">Multi-pass membrane protein</topology>
    </subcellularLocation>
</comment>
<evidence type="ECO:0000256" key="4">
    <source>
        <dbReference type="SAM" id="Phobius"/>
    </source>
</evidence>
<dbReference type="Proteomes" id="UP000434172">
    <property type="component" value="Unassembled WGS sequence"/>
</dbReference>
<accession>A0A8H3VYD5</accession>
<dbReference type="GO" id="GO:0022857">
    <property type="term" value="F:transmembrane transporter activity"/>
    <property type="evidence" value="ECO:0007669"/>
    <property type="project" value="InterPro"/>
</dbReference>
<dbReference type="PROSITE" id="PS50850">
    <property type="entry name" value="MFS"/>
    <property type="match status" value="1"/>
</dbReference>
<organism evidence="6 7">
    <name type="scientific">Colletotrichum asianum</name>
    <dbReference type="NCBI Taxonomy" id="702518"/>
    <lineage>
        <taxon>Eukaryota</taxon>
        <taxon>Fungi</taxon>
        <taxon>Dikarya</taxon>
        <taxon>Ascomycota</taxon>
        <taxon>Pezizomycotina</taxon>
        <taxon>Sordariomycetes</taxon>
        <taxon>Hypocreomycetidae</taxon>
        <taxon>Glomerellales</taxon>
        <taxon>Glomerellaceae</taxon>
        <taxon>Colletotrichum</taxon>
        <taxon>Colletotrichum gloeosporioides species complex</taxon>
    </lineage>
</organism>
<comment type="caution">
    <text evidence="6">The sequence shown here is derived from an EMBL/GenBank/DDBJ whole genome shotgun (WGS) entry which is preliminary data.</text>
</comment>
<feature type="transmembrane region" description="Helical" evidence="4">
    <location>
        <begin position="399"/>
        <end position="417"/>
    </location>
</feature>
<dbReference type="Pfam" id="PF07690">
    <property type="entry name" value="MFS_1"/>
    <property type="match status" value="1"/>
</dbReference>
<dbReference type="Gene3D" id="1.20.1250.20">
    <property type="entry name" value="MFS general substrate transporter like domains"/>
    <property type="match status" value="2"/>
</dbReference>
<feature type="transmembrane region" description="Helical" evidence="4">
    <location>
        <begin position="175"/>
        <end position="193"/>
    </location>
</feature>
<feature type="transmembrane region" description="Helical" evidence="4">
    <location>
        <begin position="368"/>
        <end position="387"/>
    </location>
</feature>
<feature type="compositionally biased region" description="Basic and acidic residues" evidence="3">
    <location>
        <begin position="79"/>
        <end position="97"/>
    </location>
</feature>
<dbReference type="InterPro" id="IPR050327">
    <property type="entry name" value="Proton-linked_MCT"/>
</dbReference>
<dbReference type="EMBL" id="WOWK01000187">
    <property type="protein sequence ID" value="KAF0315771.1"/>
    <property type="molecule type" value="Genomic_DNA"/>
</dbReference>
<dbReference type="AlphaFoldDB" id="A0A8H3VYD5"/>
<evidence type="ECO:0000256" key="3">
    <source>
        <dbReference type="SAM" id="MobiDB-lite"/>
    </source>
</evidence>
<feature type="transmembrane region" description="Helical" evidence="4">
    <location>
        <begin position="225"/>
        <end position="249"/>
    </location>
</feature>
<feature type="domain" description="Major facilitator superfamily (MFS) profile" evidence="5">
    <location>
        <begin position="333"/>
        <end position="520"/>
    </location>
</feature>
<reference evidence="6 7" key="1">
    <citation type="submission" date="2019-12" db="EMBL/GenBank/DDBJ databases">
        <title>A genome sequence resource for the geographically widespread anthracnose pathogen Colletotrichum asianum.</title>
        <authorList>
            <person name="Meng Y."/>
        </authorList>
    </citation>
    <scope>NUCLEOTIDE SEQUENCE [LARGE SCALE GENOMIC DNA]</scope>
    <source>
        <strain evidence="6 7">ICMP 18580</strain>
    </source>
</reference>
<evidence type="ECO:0000259" key="5">
    <source>
        <dbReference type="PROSITE" id="PS50850"/>
    </source>
</evidence>
<feature type="transmembrane region" description="Helical" evidence="4">
    <location>
        <begin position="486"/>
        <end position="508"/>
    </location>
</feature>
<evidence type="ECO:0000256" key="1">
    <source>
        <dbReference type="ARBA" id="ARBA00004141"/>
    </source>
</evidence>
<protein>
    <submittedName>
        <fullName evidence="6">Monocarboxylate permease-like protein</fullName>
    </submittedName>
</protein>
<dbReference type="PANTHER" id="PTHR11360:SF319">
    <property type="entry name" value="MAJOR FACILITATOR SUPERFAMILY (MFS) PROFILE DOMAIN-CONTAINING PROTEIN"/>
    <property type="match status" value="1"/>
</dbReference>
<dbReference type="GO" id="GO:0016020">
    <property type="term" value="C:membrane"/>
    <property type="evidence" value="ECO:0007669"/>
    <property type="project" value="UniProtKB-SubCell"/>
</dbReference>
<feature type="transmembrane region" description="Helical" evidence="4">
    <location>
        <begin position="134"/>
        <end position="155"/>
    </location>
</feature>
<evidence type="ECO:0000313" key="7">
    <source>
        <dbReference type="Proteomes" id="UP000434172"/>
    </source>
</evidence>
<name>A0A8H3VYD5_9PEZI</name>
<dbReference type="PANTHER" id="PTHR11360">
    <property type="entry name" value="MONOCARBOXYLATE TRANSPORTER"/>
    <property type="match status" value="1"/>
</dbReference>
<keyword evidence="4" id="KW-0472">Membrane</keyword>
<feature type="transmembrane region" description="Helical" evidence="4">
    <location>
        <begin position="292"/>
        <end position="312"/>
    </location>
</feature>
<feature type="transmembrane region" description="Helical" evidence="4">
    <location>
        <begin position="423"/>
        <end position="448"/>
    </location>
</feature>
<feature type="transmembrane region" description="Helical" evidence="4">
    <location>
        <begin position="455"/>
        <end position="474"/>
    </location>
</feature>
<feature type="region of interest" description="Disordered" evidence="3">
    <location>
        <begin position="1"/>
        <end position="126"/>
    </location>
</feature>
<keyword evidence="4" id="KW-0812">Transmembrane</keyword>
<dbReference type="InterPro" id="IPR020846">
    <property type="entry name" value="MFS_dom"/>
</dbReference>
<proteinExistence type="inferred from homology"/>
<keyword evidence="7" id="KW-1185">Reference proteome</keyword>
<dbReference type="CDD" id="cd17352">
    <property type="entry name" value="MFS_MCT_SLC16"/>
    <property type="match status" value="1"/>
</dbReference>
<dbReference type="InterPro" id="IPR036259">
    <property type="entry name" value="MFS_trans_sf"/>
</dbReference>
<keyword evidence="4" id="KW-1133">Transmembrane helix</keyword>
<feature type="compositionally biased region" description="Polar residues" evidence="3">
    <location>
        <begin position="38"/>
        <end position="51"/>
    </location>
</feature>
<feature type="compositionally biased region" description="Basic and acidic residues" evidence="3">
    <location>
        <begin position="106"/>
        <end position="121"/>
    </location>
</feature>
<sequence>MEETKYVNVAQEEREGTEGLGGTTTDEAITTDEDGQSTEDSPLMTDSTPSTPALEAFATPPESRMPSRPATACSNTKEQPGEARRIARRQSRAESNKSGRSGSTPRQERQSSNEKQERVSQSDEDVFPEGGTRAWLVAAGTAAILFCSLGYTNSFGVFQAYYMRNQLSDHTPDDISWIGSIQAFLVFASGAIGGPVFDRYGAWVIRPAAGLYIFSIMMTSLCHEYWQFMLAQGVLSGIANGLIMFPAMAATPQYFCKRRGAAMGLAIAGSSVGAVIFPIVLSELLDRLGFGWAVRICGFIMIPLLIFSAFAVKARLPPRKTRFFLWTAFRDPLYVFLILGVMFMFIGMFIPMFYLPTFGIAHGMDPNLGGYLVAIINGASVPGRIVPGILGDKLGRVNILFFAGLLTGIMIFCWTKATTNAGIIVFAACYGLTSGAIISGGSVVFTLCPKSPKEIGTYMGMGISIASVAVLIGPPVSGALLNEYHGFTQISVFGGSVCMAGVVFTMIAKYFSKEGLLGLV</sequence>
<feature type="transmembrane region" description="Helical" evidence="4">
    <location>
        <begin position="333"/>
        <end position="356"/>
    </location>
</feature>
<evidence type="ECO:0000256" key="2">
    <source>
        <dbReference type="ARBA" id="ARBA00006727"/>
    </source>
</evidence>
<dbReference type="SUPFAM" id="SSF103473">
    <property type="entry name" value="MFS general substrate transporter"/>
    <property type="match status" value="1"/>
</dbReference>
<feature type="transmembrane region" description="Helical" evidence="4">
    <location>
        <begin position="261"/>
        <end position="280"/>
    </location>
</feature>
<gene>
    <name evidence="6" type="ORF">GQ607_016998</name>
</gene>
<feature type="transmembrane region" description="Helical" evidence="4">
    <location>
        <begin position="200"/>
        <end position="219"/>
    </location>
</feature>
<dbReference type="OrthoDB" id="5667at2759"/>
<evidence type="ECO:0000313" key="6">
    <source>
        <dbReference type="EMBL" id="KAF0315771.1"/>
    </source>
</evidence>
<comment type="similarity">
    <text evidence="2">Belongs to the major facilitator superfamily. Monocarboxylate porter (TC 2.A.1.13) family.</text>
</comment>